<dbReference type="EMBL" id="UINC01015495">
    <property type="protein sequence ID" value="SVA65201.1"/>
    <property type="molecule type" value="Genomic_DNA"/>
</dbReference>
<name>A0A381XL80_9ZZZZ</name>
<proteinExistence type="predicted"/>
<gene>
    <name evidence="1" type="ORF">METZ01_LOCUS118055</name>
</gene>
<evidence type="ECO:0000313" key="1">
    <source>
        <dbReference type="EMBL" id="SVA65201.1"/>
    </source>
</evidence>
<protein>
    <submittedName>
        <fullName evidence="1">Uncharacterized protein</fullName>
    </submittedName>
</protein>
<dbReference type="AlphaFoldDB" id="A0A381XL80"/>
<sequence>MKQKELRHAMETQFRYKFYNSTEFPFLPSMGIRHIMQGFEAPNEEIGYIGMLHLWWVNEDSGIEYDNPRYFVKGTWNSEWLDTPQEGLKLAIKLQAEQAKVYDENKLWEVHIRNNEEIKRKMLTIKEGDEEKELDNEEKIVYN</sequence>
<accession>A0A381XL80</accession>
<organism evidence="1">
    <name type="scientific">marine metagenome</name>
    <dbReference type="NCBI Taxonomy" id="408172"/>
    <lineage>
        <taxon>unclassified sequences</taxon>
        <taxon>metagenomes</taxon>
        <taxon>ecological metagenomes</taxon>
    </lineage>
</organism>
<reference evidence="1" key="1">
    <citation type="submission" date="2018-05" db="EMBL/GenBank/DDBJ databases">
        <authorList>
            <person name="Lanie J.A."/>
            <person name="Ng W.-L."/>
            <person name="Kazmierczak K.M."/>
            <person name="Andrzejewski T.M."/>
            <person name="Davidsen T.M."/>
            <person name="Wayne K.J."/>
            <person name="Tettelin H."/>
            <person name="Glass J.I."/>
            <person name="Rusch D."/>
            <person name="Podicherti R."/>
            <person name="Tsui H.-C.T."/>
            <person name="Winkler M.E."/>
        </authorList>
    </citation>
    <scope>NUCLEOTIDE SEQUENCE</scope>
</reference>